<evidence type="ECO:0000313" key="2">
    <source>
        <dbReference type="EMBL" id="MBK4738819.1"/>
    </source>
</evidence>
<organism evidence="2 3">
    <name type="scientific">Noviherbaspirillum pedocola</name>
    <dbReference type="NCBI Taxonomy" id="2801341"/>
    <lineage>
        <taxon>Bacteria</taxon>
        <taxon>Pseudomonadati</taxon>
        <taxon>Pseudomonadota</taxon>
        <taxon>Betaproteobacteria</taxon>
        <taxon>Burkholderiales</taxon>
        <taxon>Oxalobacteraceae</taxon>
        <taxon>Noviherbaspirillum</taxon>
    </lineage>
</organism>
<sequence length="138" mass="14293">MNRFLKTLLLWLLLAALPVQGMAAAAMAACGSTGHGGAETALSVEHHQHEASMAMSNQGMPHDHTVSDPAMHKAHHVKHGASVCGTCANCCPGALALSLAPISMPQRAAAFALPAYPSPLLTSFIPSALERPPKRLAA</sequence>
<comment type="caution">
    <text evidence="2">The sequence shown here is derived from an EMBL/GenBank/DDBJ whole genome shotgun (WGS) entry which is preliminary data.</text>
</comment>
<dbReference type="AlphaFoldDB" id="A0A934WAE6"/>
<dbReference type="RefSeq" id="WP_200598190.1">
    <property type="nucleotide sequence ID" value="NZ_JAEPBG010000027.1"/>
</dbReference>
<feature type="signal peptide" evidence="1">
    <location>
        <begin position="1"/>
        <end position="28"/>
    </location>
</feature>
<keyword evidence="1" id="KW-0732">Signal</keyword>
<dbReference type="EMBL" id="JAEPBG010000027">
    <property type="protein sequence ID" value="MBK4738819.1"/>
    <property type="molecule type" value="Genomic_DNA"/>
</dbReference>
<reference evidence="2" key="1">
    <citation type="submission" date="2021-01" db="EMBL/GenBank/DDBJ databases">
        <title>Genome sequence of strain Noviherbaspirillum sp. DKR-6.</title>
        <authorList>
            <person name="Chaudhary D.K."/>
        </authorList>
    </citation>
    <scope>NUCLEOTIDE SEQUENCE</scope>
    <source>
        <strain evidence="2">DKR-6</strain>
    </source>
</reference>
<keyword evidence="3" id="KW-1185">Reference proteome</keyword>
<dbReference type="Proteomes" id="UP000622890">
    <property type="component" value="Unassembled WGS sequence"/>
</dbReference>
<evidence type="ECO:0000313" key="3">
    <source>
        <dbReference type="Proteomes" id="UP000622890"/>
    </source>
</evidence>
<evidence type="ECO:0000256" key="1">
    <source>
        <dbReference type="SAM" id="SignalP"/>
    </source>
</evidence>
<name>A0A934WAE6_9BURK</name>
<protein>
    <submittedName>
        <fullName evidence="2">Uncharacterized protein</fullName>
    </submittedName>
</protein>
<gene>
    <name evidence="2" type="ORF">JJB74_29765</name>
</gene>
<dbReference type="PROSITE" id="PS51257">
    <property type="entry name" value="PROKAR_LIPOPROTEIN"/>
    <property type="match status" value="1"/>
</dbReference>
<accession>A0A934WAE6</accession>
<feature type="chain" id="PRO_5036883660" evidence="1">
    <location>
        <begin position="29"/>
        <end position="138"/>
    </location>
</feature>
<proteinExistence type="predicted"/>